<dbReference type="OrthoDB" id="4590707at2759"/>
<dbReference type="EMBL" id="AM920427">
    <property type="protein sequence ID" value="CAP80621.1"/>
    <property type="molecule type" value="Genomic_DNA"/>
</dbReference>
<dbReference type="Proteomes" id="UP000000724">
    <property type="component" value="Contig Pc00c12"/>
</dbReference>
<feature type="compositionally biased region" description="Basic and acidic residues" evidence="1">
    <location>
        <begin position="123"/>
        <end position="139"/>
    </location>
</feature>
<evidence type="ECO:0000313" key="3">
    <source>
        <dbReference type="Proteomes" id="UP000000724"/>
    </source>
</evidence>
<evidence type="ECO:0000313" key="2">
    <source>
        <dbReference type="EMBL" id="CAP80621.1"/>
    </source>
</evidence>
<protein>
    <submittedName>
        <fullName evidence="2">Pc12g09940 protein</fullName>
    </submittedName>
</protein>
<feature type="region of interest" description="Disordered" evidence="1">
    <location>
        <begin position="95"/>
        <end position="201"/>
    </location>
</feature>
<evidence type="ECO:0000256" key="1">
    <source>
        <dbReference type="SAM" id="MobiDB-lite"/>
    </source>
</evidence>
<organism evidence="2 3">
    <name type="scientific">Penicillium rubens (strain ATCC 28089 / DSM 1075 / NRRL 1951 / Wisconsin 54-1255)</name>
    <name type="common">Penicillium chrysogenum</name>
    <dbReference type="NCBI Taxonomy" id="500485"/>
    <lineage>
        <taxon>Eukaryota</taxon>
        <taxon>Fungi</taxon>
        <taxon>Dikarya</taxon>
        <taxon>Ascomycota</taxon>
        <taxon>Pezizomycotina</taxon>
        <taxon>Eurotiomycetes</taxon>
        <taxon>Eurotiomycetidae</taxon>
        <taxon>Eurotiales</taxon>
        <taxon>Aspergillaceae</taxon>
        <taxon>Penicillium</taxon>
        <taxon>Penicillium chrysogenum species complex</taxon>
    </lineage>
</organism>
<sequence length="327" mass="36236">MRSIVPIIRFHGSHWKRRAQLATILWKQVRKFTKFNSLPFLLKIYIALSPIYQLLSPSSSTLEYELYPPFNSTCSRETAYSPIFATSTASTAFESKEFRHRKADRPGKDPPVRGGTSKVSPKAPERSTEPRGATKEYSQRSEGGQDVPGSSGYDVPRGMGAPAGPGSISQKQEGLSSADTMNPYVNEPGKSQKGEGRSSRIRCRWTQARVPGCKHASPIHMESTAPTPRPPVDVSAGRVTRFRHVKLTSKFQYDLHSPNLDSFAIHFNGTVSMLAFHWEDDFALCGSIQGYSRPPATTARLTYSHSDFQSASTSIPPWPSLHTSTCR</sequence>
<reference evidence="2 3" key="1">
    <citation type="journal article" date="2008" name="Nat. Biotechnol.">
        <title>Genome sequencing and analysis of the filamentous fungus Penicillium chrysogenum.</title>
        <authorList>
            <person name="van den Berg M.A."/>
            <person name="Albang R."/>
            <person name="Albermann K."/>
            <person name="Badger J.H."/>
            <person name="Daran J.-M."/>
            <person name="Driessen A.J.M."/>
            <person name="Garcia-Estrada C."/>
            <person name="Fedorova N.D."/>
            <person name="Harris D.M."/>
            <person name="Heijne W.H.M."/>
            <person name="Joardar V.S."/>
            <person name="Kiel J.A.K.W."/>
            <person name="Kovalchuk A."/>
            <person name="Martin J.F."/>
            <person name="Nierman W.C."/>
            <person name="Nijland J.G."/>
            <person name="Pronk J.T."/>
            <person name="Roubos J.A."/>
            <person name="van der Klei I.J."/>
            <person name="van Peij N.N.M.E."/>
            <person name="Veenhuis M."/>
            <person name="von Doehren H."/>
            <person name="Wagner C."/>
            <person name="Wortman J.R."/>
            <person name="Bovenberg R.A.L."/>
        </authorList>
    </citation>
    <scope>NUCLEOTIDE SEQUENCE [LARGE SCALE GENOMIC DNA]</scope>
    <source>
        <strain evidence="3">ATCC 28089 / DSM 1075 / NRRL 1951 / Wisconsin 54-1255</strain>
    </source>
</reference>
<accession>B6H003</accession>
<dbReference type="VEuPathDB" id="FungiDB:PCH_Pc12g09940"/>
<gene>
    <name evidence="2" type="ORF">Pc12g09940</name>
    <name evidence="2" type="ORF">PCH_Pc12g09940</name>
</gene>
<dbReference type="STRING" id="500485.B6H003"/>
<name>B6H003_PENRW</name>
<keyword evidence="3" id="KW-1185">Reference proteome</keyword>
<dbReference type="HOGENOM" id="CLU_850206_0_0_1"/>
<dbReference type="BioCyc" id="PCHR:PC12G09940-MONOMER"/>
<dbReference type="AlphaFoldDB" id="B6H003"/>
<proteinExistence type="predicted"/>
<feature type="compositionally biased region" description="Polar residues" evidence="1">
    <location>
        <begin position="167"/>
        <end position="180"/>
    </location>
</feature>